<evidence type="ECO:0000313" key="2">
    <source>
        <dbReference type="Proteomes" id="UP001596103"/>
    </source>
</evidence>
<dbReference type="Proteomes" id="UP001596103">
    <property type="component" value="Unassembled WGS sequence"/>
</dbReference>
<dbReference type="RefSeq" id="WP_377712469.1">
    <property type="nucleotide sequence ID" value="NZ_JBHSMP010000017.1"/>
</dbReference>
<comment type="caution">
    <text evidence="1">The sequence shown here is derived from an EMBL/GenBank/DDBJ whole genome shotgun (WGS) entry which is preliminary data.</text>
</comment>
<protein>
    <submittedName>
        <fullName evidence="1">Glycosyltransferase family 2 protein</fullName>
    </submittedName>
</protein>
<dbReference type="InterPro" id="IPR029044">
    <property type="entry name" value="Nucleotide-diphossugar_trans"/>
</dbReference>
<gene>
    <name evidence="1" type="ORF">ACFPTO_15590</name>
</gene>
<proteinExistence type="predicted"/>
<reference evidence="2" key="1">
    <citation type="journal article" date="2019" name="Int. J. Syst. Evol. Microbiol.">
        <title>The Global Catalogue of Microorganisms (GCM) 10K type strain sequencing project: providing services to taxonomists for standard genome sequencing and annotation.</title>
        <authorList>
            <consortium name="The Broad Institute Genomics Platform"/>
            <consortium name="The Broad Institute Genome Sequencing Center for Infectious Disease"/>
            <person name="Wu L."/>
            <person name="Ma J."/>
        </authorList>
    </citation>
    <scope>NUCLEOTIDE SEQUENCE [LARGE SCALE GENOMIC DNA]</scope>
    <source>
        <strain evidence="2">CCUG 56042</strain>
    </source>
</reference>
<keyword evidence="2" id="KW-1185">Reference proteome</keyword>
<dbReference type="Gene3D" id="3.90.550.10">
    <property type="entry name" value="Spore Coat Polysaccharide Biosynthesis Protein SpsA, Chain A"/>
    <property type="match status" value="1"/>
</dbReference>
<dbReference type="EMBL" id="JBHSMP010000017">
    <property type="protein sequence ID" value="MFC5430212.1"/>
    <property type="molecule type" value="Genomic_DNA"/>
</dbReference>
<name>A0ABW0JAS7_9BURK</name>
<evidence type="ECO:0000313" key="1">
    <source>
        <dbReference type="EMBL" id="MFC5430212.1"/>
    </source>
</evidence>
<dbReference type="SUPFAM" id="SSF53448">
    <property type="entry name" value="Nucleotide-diphospho-sugar transferases"/>
    <property type="match status" value="1"/>
</dbReference>
<sequence>MFLLLSGTAGLTAQRNYGLTAMLRDADRLNADERWFVTFFDDDFRPDDAWLSNCEALLLQESGVIGMTGQILADGVKTAGVCEDDARRYLSGALAPCEHWASGAERREITSAYGCNMAFVDRVARACRFEEALPLYGWQEDQDYTSQALRFGQFVYEPACRGVHLGTKRGRISGIRLGYSQIANPVFLVKKNTMARKTAFRFISRHILSNLFHSLRRDPLFDYRGRLWGNLLAFAHLVAGKSHPQRILKL</sequence>
<organism evidence="1 2">
    <name type="scientific">Paraburkholderia denitrificans</name>
    <dbReference type="NCBI Taxonomy" id="694025"/>
    <lineage>
        <taxon>Bacteria</taxon>
        <taxon>Pseudomonadati</taxon>
        <taxon>Pseudomonadota</taxon>
        <taxon>Betaproteobacteria</taxon>
        <taxon>Burkholderiales</taxon>
        <taxon>Burkholderiaceae</taxon>
        <taxon>Paraburkholderia</taxon>
    </lineage>
</organism>
<accession>A0ABW0JAS7</accession>